<feature type="region of interest" description="Disordered" evidence="1">
    <location>
        <begin position="1"/>
        <end position="40"/>
    </location>
</feature>
<dbReference type="EMBL" id="CAMXCT030000626">
    <property type="protein sequence ID" value="CAL4768673.1"/>
    <property type="molecule type" value="Genomic_DNA"/>
</dbReference>
<feature type="non-terminal residue" evidence="2">
    <location>
        <position position="107"/>
    </location>
</feature>
<name>A0A9P1BXL7_9DINO</name>
<sequence length="107" mass="11023">TTPLTVDGSQKSRSKSLEGLRSQEAVNPVNPSDASNEPLIMRPNLDARLQAAVAAVVPQPKAVALAPQGITEIASARAGSPGPLLYARPGCVVTRPASPPIGRHPSQ</sequence>
<dbReference type="EMBL" id="CAMXCT010000626">
    <property type="protein sequence ID" value="CAI3981361.1"/>
    <property type="molecule type" value="Genomic_DNA"/>
</dbReference>
<evidence type="ECO:0000313" key="3">
    <source>
        <dbReference type="EMBL" id="CAL4768673.1"/>
    </source>
</evidence>
<feature type="compositionally biased region" description="Polar residues" evidence="1">
    <location>
        <begin position="1"/>
        <end position="11"/>
    </location>
</feature>
<dbReference type="Proteomes" id="UP001152797">
    <property type="component" value="Unassembled WGS sequence"/>
</dbReference>
<gene>
    <name evidence="2" type="ORF">C1SCF055_LOCUS9160</name>
</gene>
<feature type="non-terminal residue" evidence="2">
    <location>
        <position position="1"/>
    </location>
</feature>
<comment type="caution">
    <text evidence="2">The sequence shown here is derived from an EMBL/GenBank/DDBJ whole genome shotgun (WGS) entry which is preliminary data.</text>
</comment>
<reference evidence="2" key="1">
    <citation type="submission" date="2022-10" db="EMBL/GenBank/DDBJ databases">
        <authorList>
            <person name="Chen Y."/>
            <person name="Dougan E. K."/>
            <person name="Chan C."/>
            <person name="Rhodes N."/>
            <person name="Thang M."/>
        </authorList>
    </citation>
    <scope>NUCLEOTIDE SEQUENCE</scope>
</reference>
<dbReference type="EMBL" id="CAMXCT020000626">
    <property type="protein sequence ID" value="CAL1134736.1"/>
    <property type="molecule type" value="Genomic_DNA"/>
</dbReference>
<accession>A0A9P1BXL7</accession>
<reference evidence="3 4" key="2">
    <citation type="submission" date="2024-05" db="EMBL/GenBank/DDBJ databases">
        <authorList>
            <person name="Chen Y."/>
            <person name="Shah S."/>
            <person name="Dougan E. K."/>
            <person name="Thang M."/>
            <person name="Chan C."/>
        </authorList>
    </citation>
    <scope>NUCLEOTIDE SEQUENCE [LARGE SCALE GENOMIC DNA]</scope>
</reference>
<evidence type="ECO:0000313" key="4">
    <source>
        <dbReference type="Proteomes" id="UP001152797"/>
    </source>
</evidence>
<evidence type="ECO:0000256" key="1">
    <source>
        <dbReference type="SAM" id="MobiDB-lite"/>
    </source>
</evidence>
<proteinExistence type="predicted"/>
<keyword evidence="4" id="KW-1185">Reference proteome</keyword>
<organism evidence="2">
    <name type="scientific">Cladocopium goreaui</name>
    <dbReference type="NCBI Taxonomy" id="2562237"/>
    <lineage>
        <taxon>Eukaryota</taxon>
        <taxon>Sar</taxon>
        <taxon>Alveolata</taxon>
        <taxon>Dinophyceae</taxon>
        <taxon>Suessiales</taxon>
        <taxon>Symbiodiniaceae</taxon>
        <taxon>Cladocopium</taxon>
    </lineage>
</organism>
<protein>
    <submittedName>
        <fullName evidence="2">Uncharacterized protein</fullName>
    </submittedName>
</protein>
<evidence type="ECO:0000313" key="2">
    <source>
        <dbReference type="EMBL" id="CAI3981361.1"/>
    </source>
</evidence>
<dbReference type="AlphaFoldDB" id="A0A9P1BXL7"/>